<proteinExistence type="predicted"/>
<evidence type="ECO:0000313" key="2">
    <source>
        <dbReference type="Proteomes" id="UP000243096"/>
    </source>
</evidence>
<organism evidence="1 2">
    <name type="scientific">Mycetohabitans endofungorum</name>
    <dbReference type="NCBI Taxonomy" id="417203"/>
    <lineage>
        <taxon>Bacteria</taxon>
        <taxon>Pseudomonadati</taxon>
        <taxon>Pseudomonadota</taxon>
        <taxon>Betaproteobacteria</taxon>
        <taxon>Burkholderiales</taxon>
        <taxon>Burkholderiaceae</taxon>
        <taxon>Mycetohabitans</taxon>
    </lineage>
</organism>
<accession>A0A2P5KCW6</accession>
<gene>
    <name evidence="1" type="ORF">B0O95_103206</name>
</gene>
<reference evidence="1 2" key="1">
    <citation type="submission" date="2018-01" db="EMBL/GenBank/DDBJ databases">
        <title>Genomic Encyclopedia of Type Strains, Phase III (KMG-III): the genomes of soil and plant-associated and newly described type strains.</title>
        <authorList>
            <person name="Whitman W."/>
        </authorList>
    </citation>
    <scope>NUCLEOTIDE SEQUENCE [LARGE SCALE GENOMIC DNA]</scope>
    <source>
        <strain evidence="1 2">HKI456</strain>
    </source>
</reference>
<dbReference type="EMBL" id="PRDW01000003">
    <property type="protein sequence ID" value="PPB84515.1"/>
    <property type="molecule type" value="Genomic_DNA"/>
</dbReference>
<evidence type="ECO:0000313" key="1">
    <source>
        <dbReference type="EMBL" id="PPB84515.1"/>
    </source>
</evidence>
<keyword evidence="2" id="KW-1185">Reference proteome</keyword>
<dbReference type="AlphaFoldDB" id="A0A2P5KCW6"/>
<sequence>MLRRKLQRCDARLECKFPGFMVRVAAPHTASARSLPARAYQPIRHLLPKGSQ</sequence>
<dbReference type="Proteomes" id="UP000243096">
    <property type="component" value="Unassembled WGS sequence"/>
</dbReference>
<protein>
    <submittedName>
        <fullName evidence="1">Uncharacterized protein</fullName>
    </submittedName>
</protein>
<name>A0A2P5KCW6_9BURK</name>
<comment type="caution">
    <text evidence="1">The sequence shown here is derived from an EMBL/GenBank/DDBJ whole genome shotgun (WGS) entry which is preliminary data.</text>
</comment>